<keyword evidence="1" id="KW-1133">Transmembrane helix</keyword>
<evidence type="ECO:0000256" key="1">
    <source>
        <dbReference type="SAM" id="Phobius"/>
    </source>
</evidence>
<dbReference type="EMBL" id="QBKA01000002">
    <property type="protein sequence ID" value="RDC59426.1"/>
    <property type="molecule type" value="Genomic_DNA"/>
</dbReference>
<name>A0A369Q8C7_9SPHN</name>
<proteinExistence type="predicted"/>
<dbReference type="PANTHER" id="PTHR35813:SF1">
    <property type="entry name" value="INNER MEMBRANE PROTEIN YBAN"/>
    <property type="match status" value="1"/>
</dbReference>
<feature type="transmembrane region" description="Helical" evidence="1">
    <location>
        <begin position="96"/>
        <end position="113"/>
    </location>
</feature>
<dbReference type="Pfam" id="PF04304">
    <property type="entry name" value="DUF454"/>
    <property type="match status" value="1"/>
</dbReference>
<feature type="transmembrane region" description="Helical" evidence="1">
    <location>
        <begin position="6"/>
        <end position="39"/>
    </location>
</feature>
<dbReference type="AlphaFoldDB" id="A0A369Q8C7"/>
<evidence type="ECO:0008006" key="4">
    <source>
        <dbReference type="Google" id="ProtNLM"/>
    </source>
</evidence>
<dbReference type="RefSeq" id="WP_115365787.1">
    <property type="nucleotide sequence ID" value="NZ_QBKA01000002.1"/>
</dbReference>
<dbReference type="PANTHER" id="PTHR35813">
    <property type="entry name" value="INNER MEMBRANE PROTEIN YBAN"/>
    <property type="match status" value="1"/>
</dbReference>
<keyword evidence="1" id="KW-0472">Membrane</keyword>
<evidence type="ECO:0000313" key="3">
    <source>
        <dbReference type="Proteomes" id="UP000253727"/>
    </source>
</evidence>
<organism evidence="2 3">
    <name type="scientific">Alteripontixanthobacter maritimus</name>
    <dbReference type="NCBI Taxonomy" id="2161824"/>
    <lineage>
        <taxon>Bacteria</taxon>
        <taxon>Pseudomonadati</taxon>
        <taxon>Pseudomonadota</taxon>
        <taxon>Alphaproteobacteria</taxon>
        <taxon>Sphingomonadales</taxon>
        <taxon>Erythrobacteraceae</taxon>
        <taxon>Alteripontixanthobacter</taxon>
    </lineage>
</organism>
<gene>
    <name evidence="2" type="ORF">HME9302_00614</name>
</gene>
<dbReference type="Proteomes" id="UP000253727">
    <property type="component" value="Unassembled WGS sequence"/>
</dbReference>
<sequence>MKERLYFGMGLVCVGLGIIGAALPIMPTVVFLVMALFFFARSNPEWERRLLEHPTYGQSLRDWRDRRAINRKGKAASVLAMAAGVGFTWFTLGFPYAWISVAVLVLAGGWILTRPH</sequence>
<keyword evidence="3" id="KW-1185">Reference proteome</keyword>
<dbReference type="GO" id="GO:0005886">
    <property type="term" value="C:plasma membrane"/>
    <property type="evidence" value="ECO:0007669"/>
    <property type="project" value="TreeGrafter"/>
</dbReference>
<accession>A0A369Q8C7</accession>
<dbReference type="OrthoDB" id="9816293at2"/>
<reference evidence="2 3" key="1">
    <citation type="submission" date="2018-04" db="EMBL/GenBank/DDBJ databases">
        <title>Altererythrobacter sp. HME9302 genome sequencing and assembly.</title>
        <authorList>
            <person name="Kang H."/>
            <person name="Kim H."/>
            <person name="Joh K."/>
        </authorList>
    </citation>
    <scope>NUCLEOTIDE SEQUENCE [LARGE SCALE GENOMIC DNA]</scope>
    <source>
        <strain evidence="2 3">HME9302</strain>
    </source>
</reference>
<protein>
    <recommendedName>
        <fullName evidence="4">DUF454 domain-containing protein</fullName>
    </recommendedName>
</protein>
<feature type="transmembrane region" description="Helical" evidence="1">
    <location>
        <begin position="73"/>
        <end position="90"/>
    </location>
</feature>
<keyword evidence="1" id="KW-0812">Transmembrane</keyword>
<dbReference type="PIRSF" id="PIRSF016789">
    <property type="entry name" value="DUF454"/>
    <property type="match status" value="1"/>
</dbReference>
<evidence type="ECO:0000313" key="2">
    <source>
        <dbReference type="EMBL" id="RDC59426.1"/>
    </source>
</evidence>
<dbReference type="InterPro" id="IPR007401">
    <property type="entry name" value="DUF454"/>
</dbReference>
<comment type="caution">
    <text evidence="2">The sequence shown here is derived from an EMBL/GenBank/DDBJ whole genome shotgun (WGS) entry which is preliminary data.</text>
</comment>